<evidence type="ECO:0000256" key="8">
    <source>
        <dbReference type="ARBA" id="ARBA00022840"/>
    </source>
</evidence>
<dbReference type="SUPFAM" id="SSF52540">
    <property type="entry name" value="P-loop containing nucleoside triphosphate hydrolases"/>
    <property type="match status" value="2"/>
</dbReference>
<evidence type="ECO:0000313" key="14">
    <source>
        <dbReference type="EMBL" id="EAU55076.1"/>
    </source>
</evidence>
<sequence>MADYQYIYSMEGVGKVVAGKKEILKDIYLSFLPGAKIGVLGLNGSGKSTLLRIMAGLDTEILGEARPAPGIRVGYLSQEPDLDPAKDVRGNVEEAVQPMKDALAELDAVYAAYAEPDADFDAIAAKQAKLEDFIEAGDGHNLDRKLDVAADALRLPDWDADVTKLSGGERRRVALCKLLLSNPDMLLLDEPTNHLDAESVAWLERFLHDYPGTVVAVTHDRYFLDNVAGWILELDRGRGIPFEGNYSGWLEQKEKRLAVEEKQESSRQKAMREELEWVRAGTKGRHAKSKARLKAFDNLSSREMQERNATKQIFIPSGERLGDIVFKAVDVKKGFGDRLLVENLNFDLPRGGIVGIIGANGAGKTTLFRMLTGQDKPDSGELIVGETVKVSYVDQSRDALDDNKTVWEEISGGSESMYLGKIEVSSRAYCGRFNFKGGDQQKKIGMLSGGERNRVHLAKMLKEGGNVLLLDEPTNDLDVETLRALEEALLDFAGCAVVISHDRWFLDRVATHMLAFEGEGHVEWFEGNFEEYEADKKRRLGENATQPHRMKYKKLV</sequence>
<evidence type="ECO:0000256" key="9">
    <source>
        <dbReference type="ARBA" id="ARBA00022845"/>
    </source>
</evidence>
<evidence type="ECO:0000256" key="7">
    <source>
        <dbReference type="ARBA" id="ARBA00022801"/>
    </source>
</evidence>
<keyword evidence="10 12" id="KW-0694">RNA-binding</keyword>
<protein>
    <recommendedName>
        <fullName evidence="12">Energy-dependent translational throttle protein EttA</fullName>
        <ecNumber evidence="12">3.6.1.-</ecNumber>
    </recommendedName>
    <alternativeName>
        <fullName evidence="12">Translational regulatory factor EttA</fullName>
    </alternativeName>
</protein>
<feature type="region of interest" description="Arm" evidence="12">
    <location>
        <begin position="97"/>
        <end position="141"/>
    </location>
</feature>
<evidence type="ECO:0000256" key="10">
    <source>
        <dbReference type="ARBA" id="ARBA00022884"/>
    </source>
</evidence>
<dbReference type="GO" id="GO:0006412">
    <property type="term" value="P:translation"/>
    <property type="evidence" value="ECO:0007669"/>
    <property type="project" value="UniProtKB-KW"/>
</dbReference>
<dbReference type="InterPro" id="IPR032781">
    <property type="entry name" value="ABC_tran_Xtn"/>
</dbReference>
<keyword evidence="8 12" id="KW-0067">ATP-binding</keyword>
<dbReference type="InParanoid" id="Q0F0F2"/>
<dbReference type="PANTHER" id="PTHR43858">
    <property type="entry name" value="ENERGY-DEPENDENT TRANSLATIONAL THROTTLE PROTEIN ETTA"/>
    <property type="match status" value="1"/>
</dbReference>
<dbReference type="eggNOG" id="COG0488">
    <property type="taxonomic scope" value="Bacteria"/>
</dbReference>
<dbReference type="Gene3D" id="3.40.50.300">
    <property type="entry name" value="P-loop containing nucleotide triphosphate hydrolases"/>
    <property type="match status" value="2"/>
</dbReference>
<dbReference type="HOGENOM" id="CLU_000604_36_0_0"/>
<dbReference type="InterPro" id="IPR003593">
    <property type="entry name" value="AAA+_ATPase"/>
</dbReference>
<dbReference type="GO" id="GO:0016887">
    <property type="term" value="F:ATP hydrolysis activity"/>
    <property type="evidence" value="ECO:0007669"/>
    <property type="project" value="UniProtKB-UniRule"/>
</dbReference>
<dbReference type="InterPro" id="IPR022374">
    <property type="entry name" value="EttA"/>
</dbReference>
<dbReference type="GO" id="GO:0000049">
    <property type="term" value="F:tRNA binding"/>
    <property type="evidence" value="ECO:0007669"/>
    <property type="project" value="UniProtKB-UniRule"/>
</dbReference>
<gene>
    <name evidence="12" type="primary">ettA</name>
    <name evidence="14" type="ORF">SPV1_07024</name>
</gene>
<dbReference type="OrthoDB" id="5287489at2"/>
<evidence type="ECO:0000313" key="15">
    <source>
        <dbReference type="Proteomes" id="UP000005297"/>
    </source>
</evidence>
<keyword evidence="11 12" id="KW-0648">Protein biosynthesis</keyword>
<feature type="domain" description="ABC transporter" evidence="13">
    <location>
        <begin position="8"/>
        <end position="261"/>
    </location>
</feature>
<dbReference type="GO" id="GO:0045900">
    <property type="term" value="P:negative regulation of translational elongation"/>
    <property type="evidence" value="ECO:0007669"/>
    <property type="project" value="UniProtKB-UniRule"/>
</dbReference>
<name>Q0F0F2_9PROT</name>
<dbReference type="HAMAP" id="MF_00847">
    <property type="entry name" value="EttA"/>
    <property type="match status" value="1"/>
</dbReference>
<dbReference type="NCBIfam" id="TIGR03719">
    <property type="entry name" value="ABC_ABC_ChvD"/>
    <property type="match status" value="1"/>
</dbReference>
<evidence type="ECO:0000256" key="5">
    <source>
        <dbReference type="ARBA" id="ARBA00022737"/>
    </source>
</evidence>
<dbReference type="PROSITE" id="PS00211">
    <property type="entry name" value="ABC_TRANSPORTER_1"/>
    <property type="match status" value="1"/>
</dbReference>
<dbReference type="FunFam" id="3.40.50.300:FF:000011">
    <property type="entry name" value="Putative ABC transporter ATP-binding component"/>
    <property type="match status" value="1"/>
</dbReference>
<evidence type="ECO:0000256" key="12">
    <source>
        <dbReference type="HAMAP-Rule" id="MF_00847"/>
    </source>
</evidence>
<evidence type="ECO:0000256" key="6">
    <source>
        <dbReference type="ARBA" id="ARBA00022741"/>
    </source>
</evidence>
<organism evidence="14 15">
    <name type="scientific">Mariprofundus ferrooxydans PV-1</name>
    <dbReference type="NCBI Taxonomy" id="314345"/>
    <lineage>
        <taxon>Bacteria</taxon>
        <taxon>Pseudomonadati</taxon>
        <taxon>Pseudomonadota</taxon>
        <taxon>Candidatius Mariprofundia</taxon>
        <taxon>Mariprofundales</taxon>
        <taxon>Mariprofundaceae</taxon>
        <taxon>Mariprofundus</taxon>
    </lineage>
</organism>
<dbReference type="GO" id="GO:0019843">
    <property type="term" value="F:rRNA binding"/>
    <property type="evidence" value="ECO:0007669"/>
    <property type="project" value="UniProtKB-UniRule"/>
</dbReference>
<comment type="function">
    <text evidence="12">A translation factor that gates the progression of the 70S ribosomal initiation complex (IC, containing tRNA(fMet) in the P-site) into the translation elongation cycle by using a mechanism sensitive to the ATP/ADP ratio. Binds to the 70S ribosome E-site where it modulates the state of the translating ribosome during subunit translocation. ATP hydrolysis probably frees it from the ribosome, which can enter the elongation phase.</text>
</comment>
<comment type="subunit">
    <text evidence="12">Monomer. Probably contacts ribosomal proteins L1, L5, L33 and S7, the 16S and 23S rRNA and the P-site containing tRNA(fMet).</text>
</comment>
<comment type="similarity">
    <text evidence="1 12">Belongs to the ABC transporter superfamily. ABCF family. Translational throttle EttA subfamily.</text>
</comment>
<dbReference type="NCBIfam" id="NF008775">
    <property type="entry name" value="PRK11819.1"/>
    <property type="match status" value="1"/>
</dbReference>
<keyword evidence="15" id="KW-1185">Reference proteome</keyword>
<dbReference type="PROSITE" id="PS50893">
    <property type="entry name" value="ABC_TRANSPORTER_2"/>
    <property type="match status" value="2"/>
</dbReference>
<evidence type="ECO:0000256" key="2">
    <source>
        <dbReference type="ARBA" id="ARBA00022490"/>
    </source>
</evidence>
<dbReference type="RefSeq" id="WP_009851697.1">
    <property type="nucleotide sequence ID" value="NZ_DS022295.1"/>
</dbReference>
<keyword evidence="7 12" id="KW-0378">Hydrolase</keyword>
<keyword evidence="2 12" id="KW-0963">Cytoplasm</keyword>
<feature type="domain" description="ABC transporter" evidence="13">
    <location>
        <begin position="326"/>
        <end position="544"/>
    </location>
</feature>
<dbReference type="FunFam" id="3.40.50.300:FF:000183">
    <property type="entry name" value="ABC transporter ATP-binding protein yjjK"/>
    <property type="match status" value="1"/>
</dbReference>
<dbReference type="Proteomes" id="UP000005297">
    <property type="component" value="Unassembled WGS sequence"/>
</dbReference>
<evidence type="ECO:0000256" key="3">
    <source>
        <dbReference type="ARBA" id="ARBA00022555"/>
    </source>
</evidence>
<evidence type="ECO:0000256" key="1">
    <source>
        <dbReference type="ARBA" id="ARBA00005868"/>
    </source>
</evidence>
<keyword evidence="4 12" id="KW-0699">rRNA-binding</keyword>
<comment type="subcellular location">
    <subcellularLocation>
        <location evidence="12">Cytoplasm</location>
    </subcellularLocation>
    <text evidence="12">Associates with ribosomes and polysomes.</text>
</comment>
<keyword evidence="3 12" id="KW-0820">tRNA-binding</keyword>
<comment type="domain">
    <text evidence="12">The arm domain is inserted in the first ABC transporter domain. Probably contacts ribosomal protein L1.</text>
</comment>
<feature type="binding site" evidence="12">
    <location>
        <begin position="358"/>
        <end position="365"/>
    </location>
    <ligand>
        <name>ATP</name>
        <dbReference type="ChEBI" id="CHEBI:30616"/>
        <label>2</label>
    </ligand>
</feature>
<dbReference type="InterPro" id="IPR017871">
    <property type="entry name" value="ABC_transporter-like_CS"/>
</dbReference>
<keyword evidence="6 12" id="KW-0547">Nucleotide-binding</keyword>
<dbReference type="GO" id="GO:0005737">
    <property type="term" value="C:cytoplasm"/>
    <property type="evidence" value="ECO:0007669"/>
    <property type="project" value="UniProtKB-SubCell"/>
</dbReference>
<dbReference type="SMART" id="SM00382">
    <property type="entry name" value="AAA"/>
    <property type="match status" value="2"/>
</dbReference>
<dbReference type="GO" id="GO:0043022">
    <property type="term" value="F:ribosome binding"/>
    <property type="evidence" value="ECO:0007669"/>
    <property type="project" value="UniProtKB-UniRule"/>
</dbReference>
<comment type="domain">
    <text evidence="12">The P-site tRNA interaction motif (PtIM domain) probably interacts with the P-site tRNA(fMet) as well as the 23S rRNA.</text>
</comment>
<dbReference type="AlphaFoldDB" id="Q0F0F2"/>
<dbReference type="PANTHER" id="PTHR43858:SF1">
    <property type="entry name" value="ABC TRANSPORTER-RELATED PROTEIN"/>
    <property type="match status" value="1"/>
</dbReference>
<comment type="catalytic activity">
    <reaction evidence="12">
        <text>ATP + H2O = ADP + phosphate + H(+)</text>
        <dbReference type="Rhea" id="RHEA:13065"/>
        <dbReference type="ChEBI" id="CHEBI:15377"/>
        <dbReference type="ChEBI" id="CHEBI:15378"/>
        <dbReference type="ChEBI" id="CHEBI:30616"/>
        <dbReference type="ChEBI" id="CHEBI:43474"/>
        <dbReference type="ChEBI" id="CHEBI:456216"/>
    </reaction>
</comment>
<dbReference type="CDD" id="cd03221">
    <property type="entry name" value="ABCF_EF-3"/>
    <property type="match status" value="2"/>
</dbReference>
<feature type="region of interest" description="PtIM" evidence="12">
    <location>
        <begin position="244"/>
        <end position="324"/>
    </location>
</feature>
<accession>Q0F0F2</accession>
<dbReference type="EMBL" id="AATS01000004">
    <property type="protein sequence ID" value="EAU55076.1"/>
    <property type="molecule type" value="Genomic_DNA"/>
</dbReference>
<proteinExistence type="inferred from homology"/>
<evidence type="ECO:0000256" key="11">
    <source>
        <dbReference type="ARBA" id="ARBA00022917"/>
    </source>
</evidence>
<dbReference type="Pfam" id="PF00005">
    <property type="entry name" value="ABC_tran"/>
    <property type="match status" value="2"/>
</dbReference>
<dbReference type="GO" id="GO:0005524">
    <property type="term" value="F:ATP binding"/>
    <property type="evidence" value="ECO:0007669"/>
    <property type="project" value="UniProtKB-UniRule"/>
</dbReference>
<evidence type="ECO:0000256" key="4">
    <source>
        <dbReference type="ARBA" id="ARBA00022730"/>
    </source>
</evidence>
<dbReference type="FunCoup" id="Q0F0F2">
    <property type="interactions" value="146"/>
</dbReference>
<dbReference type="STRING" id="314344.AL013_10860"/>
<dbReference type="Pfam" id="PF12848">
    <property type="entry name" value="ABC_tran_Xtn"/>
    <property type="match status" value="1"/>
</dbReference>
<evidence type="ECO:0000259" key="13">
    <source>
        <dbReference type="PROSITE" id="PS50893"/>
    </source>
</evidence>
<dbReference type="EC" id="3.6.1.-" evidence="12"/>
<comment type="caution">
    <text evidence="12">Lacks conserved residue(s) required for the propagation of feature annotation.</text>
</comment>
<reference evidence="14 15" key="1">
    <citation type="submission" date="2006-09" db="EMBL/GenBank/DDBJ databases">
        <authorList>
            <person name="Emerson D."/>
            <person name="Ferriera S."/>
            <person name="Johnson J."/>
            <person name="Kravitz S."/>
            <person name="Halpern A."/>
            <person name="Remington K."/>
            <person name="Beeson K."/>
            <person name="Tran B."/>
            <person name="Rogers Y.-H."/>
            <person name="Friedman R."/>
            <person name="Venter J.C."/>
        </authorList>
    </citation>
    <scope>NUCLEOTIDE SEQUENCE [LARGE SCALE GENOMIC DNA]</scope>
    <source>
        <strain evidence="14 15">PV-1</strain>
    </source>
</reference>
<comment type="caution">
    <text evidence="14">The sequence shown here is derived from an EMBL/GenBank/DDBJ whole genome shotgun (WGS) entry which is preliminary data.</text>
</comment>
<keyword evidence="9 12" id="KW-0810">Translation regulation</keyword>
<dbReference type="InterPro" id="IPR003439">
    <property type="entry name" value="ABC_transporter-like_ATP-bd"/>
</dbReference>
<dbReference type="InterPro" id="IPR027417">
    <property type="entry name" value="P-loop_NTPase"/>
</dbReference>
<keyword evidence="5 12" id="KW-0677">Repeat</keyword>